<evidence type="ECO:0000256" key="1">
    <source>
        <dbReference type="ARBA" id="ARBA00022741"/>
    </source>
</evidence>
<dbReference type="PROSITE" id="PS50893">
    <property type="entry name" value="ABC_TRANSPORTER_2"/>
    <property type="match status" value="1"/>
</dbReference>
<comment type="caution">
    <text evidence="4">The sequence shown here is derived from an EMBL/GenBank/DDBJ whole genome shotgun (WGS) entry which is preliminary data.</text>
</comment>
<dbReference type="Pfam" id="PF00005">
    <property type="entry name" value="ABC_tran"/>
    <property type="match status" value="1"/>
</dbReference>
<reference evidence="4 5" key="1">
    <citation type="submission" date="2021-01" db="EMBL/GenBank/DDBJ databases">
        <title>Genomic Encyclopedia of Type Strains, Phase IV (KMG-IV): sequencing the most valuable type-strain genomes for metagenomic binning, comparative biology and taxonomic classification.</title>
        <authorList>
            <person name="Goeker M."/>
        </authorList>
    </citation>
    <scope>NUCLEOTIDE SEQUENCE [LARGE SCALE GENOMIC DNA]</scope>
    <source>
        <strain evidence="4 5">DSM 27382</strain>
    </source>
</reference>
<gene>
    <name evidence="4" type="ORF">JOC28_000682</name>
</gene>
<dbReference type="EMBL" id="JAFBEH010000010">
    <property type="protein sequence ID" value="MBM7642385.1"/>
    <property type="molecule type" value="Genomic_DNA"/>
</dbReference>
<accession>A0ABS2PRP6</accession>
<keyword evidence="1" id="KW-0547">Nucleotide-binding</keyword>
<keyword evidence="5" id="KW-1185">Reference proteome</keyword>
<dbReference type="Gene3D" id="3.40.50.300">
    <property type="entry name" value="P-loop containing nucleotide triphosphate hydrolases"/>
    <property type="match status" value="1"/>
</dbReference>
<proteinExistence type="predicted"/>
<keyword evidence="2 4" id="KW-0067">ATP-binding</keyword>
<dbReference type="GO" id="GO:0005524">
    <property type="term" value="F:ATP binding"/>
    <property type="evidence" value="ECO:0007669"/>
    <property type="project" value="UniProtKB-KW"/>
</dbReference>
<feature type="domain" description="ABC transporter" evidence="3">
    <location>
        <begin position="4"/>
        <end position="243"/>
    </location>
</feature>
<evidence type="ECO:0000313" key="5">
    <source>
        <dbReference type="Proteomes" id="UP000697472"/>
    </source>
</evidence>
<organism evidence="4 5">
    <name type="scientific">Streptococcus loxodontisalivarius</name>
    <dbReference type="NCBI Taxonomy" id="1349415"/>
    <lineage>
        <taxon>Bacteria</taxon>
        <taxon>Bacillati</taxon>
        <taxon>Bacillota</taxon>
        <taxon>Bacilli</taxon>
        <taxon>Lactobacillales</taxon>
        <taxon>Streptococcaceae</taxon>
        <taxon>Streptococcus</taxon>
    </lineage>
</organism>
<name>A0ABS2PRP6_9STRE</name>
<protein>
    <submittedName>
        <fullName evidence="4">Iron complex transport system ATP-binding protein</fullName>
    </submittedName>
</protein>
<dbReference type="SUPFAM" id="SSF52540">
    <property type="entry name" value="P-loop containing nucleoside triphosphate hydrolases"/>
    <property type="match status" value="1"/>
</dbReference>
<dbReference type="PANTHER" id="PTHR43158">
    <property type="entry name" value="SKFA PEPTIDE EXPORT ATP-BINDING PROTEIN SKFE"/>
    <property type="match status" value="1"/>
</dbReference>
<evidence type="ECO:0000259" key="3">
    <source>
        <dbReference type="PROSITE" id="PS50893"/>
    </source>
</evidence>
<dbReference type="PANTHER" id="PTHR43158:SF2">
    <property type="entry name" value="SKFA PEPTIDE EXPORT ATP-BINDING PROTEIN SKFE"/>
    <property type="match status" value="1"/>
</dbReference>
<dbReference type="Proteomes" id="UP000697472">
    <property type="component" value="Unassembled WGS sequence"/>
</dbReference>
<evidence type="ECO:0000313" key="4">
    <source>
        <dbReference type="EMBL" id="MBM7642385.1"/>
    </source>
</evidence>
<dbReference type="InterPro" id="IPR027417">
    <property type="entry name" value="P-loop_NTPase"/>
</dbReference>
<dbReference type="InterPro" id="IPR003593">
    <property type="entry name" value="AAA+_ATPase"/>
</dbReference>
<sequence length="261" mass="29113">MTLISMTNVSLTRQGKTLLKDLNWQVEKGQTWAILGLNGAGKSTLLKLIMAEFFPSQGQASILGHTFGQGDITDLRNQIGVVSSFITERLPQHMKAEKIVLTGKYKSSILYKAYGDAELQEAKDMLLSLGAGDLIGRNYHSLSQGEKQIVLIARSLMEDPAIIILDEATVGLDLFAREKLLRQIDKITELAHAPLVLYVTHHAEEITEKMTHIMLLRQGQIVAQGPKNDIIKPEVLADFYQNPVTIIPIDDHRFYINPIID</sequence>
<dbReference type="SMART" id="SM00382">
    <property type="entry name" value="AAA"/>
    <property type="match status" value="1"/>
</dbReference>
<evidence type="ECO:0000256" key="2">
    <source>
        <dbReference type="ARBA" id="ARBA00022840"/>
    </source>
</evidence>
<dbReference type="RefSeq" id="WP_205009235.1">
    <property type="nucleotide sequence ID" value="NZ_JAFBEH010000010.1"/>
</dbReference>
<dbReference type="InterPro" id="IPR003439">
    <property type="entry name" value="ABC_transporter-like_ATP-bd"/>
</dbReference>